<dbReference type="RefSeq" id="XP_005710022.1">
    <property type="nucleotide sequence ID" value="XM_005709965.1"/>
</dbReference>
<dbReference type="InterPro" id="IPR015302">
    <property type="entry name" value="Major_coat_LA-virus"/>
</dbReference>
<gene>
    <name evidence="2" type="ORF">CHC_T00006772001</name>
</gene>
<proteinExistence type="predicted"/>
<evidence type="ECO:0000313" key="2">
    <source>
        <dbReference type="EMBL" id="CDF39728.1"/>
    </source>
</evidence>
<feature type="domain" description="Major coat protein L-A virus" evidence="1">
    <location>
        <begin position="21"/>
        <end position="265"/>
    </location>
</feature>
<sequence>MNSSFIAESGFVDPELIAPHIRPNAGMQRATRIRIEANAAGHLRDDSQVALLVGLLSQLYVQEFREAGLTESVHAYADGHVGIKVEDIMDIPDLAEQWQPDMLMDIEGWDPEAVEMSSECNVVRCDGLTKKEISLLLTVMGGRAKTTKLAFDLAIPRLCDKVYVNATMNLVSGDPIATDDVTAQLCRATLDRYVDTNRLHAQFEVAFAIFHQCALAPVPDRAEGMAWLKRKRELVLPAFSAFRGHYRTILAGDAYGLSASALLTWRWWRNAGISTAVHGGMYNAASLWGRYFVEAEDFFQDADLEQVRQHRMSDAPAVAYYRYASMITGHKAYCPVPAGFGMRYLDWKVNDALTLPVSLTGDNLLGYDIETSEDGSLLHVRHIPPPASHIHVLARLPRDGAFKSLSDKFSLTITARQEGWTVPSVMEAWGLGMALGWLGYDAEMSYRGETRIGNWVSNQSQIAAKPFSISGPDVEAVKVLSIEHMRQHSLLPGLNEKVSRWNVEVAVEGFSIRGLSMGTVALIGAFKATKSNRVDVISSEVGDIVYLPVTYETVHRGITTR</sequence>
<dbReference type="Proteomes" id="UP000012073">
    <property type="component" value="Unassembled WGS sequence"/>
</dbReference>
<dbReference type="KEGG" id="ccp:CHC_T00006772001"/>
<keyword evidence="3" id="KW-1185">Reference proteome</keyword>
<reference evidence="3" key="1">
    <citation type="journal article" date="2013" name="Proc. Natl. Acad. Sci. U.S.A.">
        <title>Genome structure and metabolic features in the red seaweed Chondrus crispus shed light on evolution of the Archaeplastida.</title>
        <authorList>
            <person name="Collen J."/>
            <person name="Porcel B."/>
            <person name="Carre W."/>
            <person name="Ball S.G."/>
            <person name="Chaparro C."/>
            <person name="Tonon T."/>
            <person name="Barbeyron T."/>
            <person name="Michel G."/>
            <person name="Noel B."/>
            <person name="Valentin K."/>
            <person name="Elias M."/>
            <person name="Artiguenave F."/>
            <person name="Arun A."/>
            <person name="Aury J.M."/>
            <person name="Barbosa-Neto J.F."/>
            <person name="Bothwell J.H."/>
            <person name="Bouget F.Y."/>
            <person name="Brillet L."/>
            <person name="Cabello-Hurtado F."/>
            <person name="Capella-Gutierrez S."/>
            <person name="Charrier B."/>
            <person name="Cladiere L."/>
            <person name="Cock J.M."/>
            <person name="Coelho S.M."/>
            <person name="Colleoni C."/>
            <person name="Czjzek M."/>
            <person name="Da Silva C."/>
            <person name="Delage L."/>
            <person name="Denoeud F."/>
            <person name="Deschamps P."/>
            <person name="Dittami S.M."/>
            <person name="Gabaldon T."/>
            <person name="Gachon C.M."/>
            <person name="Groisillier A."/>
            <person name="Herve C."/>
            <person name="Jabbari K."/>
            <person name="Katinka M."/>
            <person name="Kloareg B."/>
            <person name="Kowalczyk N."/>
            <person name="Labadie K."/>
            <person name="Leblanc C."/>
            <person name="Lopez P.J."/>
            <person name="McLachlan D.H."/>
            <person name="Meslet-Cladiere L."/>
            <person name="Moustafa A."/>
            <person name="Nehr Z."/>
            <person name="Nyvall Collen P."/>
            <person name="Panaud O."/>
            <person name="Partensky F."/>
            <person name="Poulain J."/>
            <person name="Rensing S.A."/>
            <person name="Rousvoal S."/>
            <person name="Samson G."/>
            <person name="Symeonidi A."/>
            <person name="Weissenbach J."/>
            <person name="Zambounis A."/>
            <person name="Wincker P."/>
            <person name="Boyen C."/>
        </authorList>
    </citation>
    <scope>NUCLEOTIDE SEQUENCE [LARGE SCALE GENOMIC DNA]</scope>
    <source>
        <strain evidence="3">cv. Stackhouse</strain>
    </source>
</reference>
<dbReference type="InterPro" id="IPR036332">
    <property type="entry name" value="Major_coat_LA-virus_sf"/>
</dbReference>
<evidence type="ECO:0000313" key="3">
    <source>
        <dbReference type="Proteomes" id="UP000012073"/>
    </source>
</evidence>
<dbReference type="GeneID" id="17317750"/>
<dbReference type="AlphaFoldDB" id="R7QPM0"/>
<dbReference type="EMBL" id="HG002070">
    <property type="protein sequence ID" value="CDF39728.1"/>
    <property type="molecule type" value="Genomic_DNA"/>
</dbReference>
<protein>
    <recommendedName>
        <fullName evidence="1">Major coat protein L-A virus domain-containing protein</fullName>
    </recommendedName>
</protein>
<accession>R7QPM0</accession>
<evidence type="ECO:0000259" key="1">
    <source>
        <dbReference type="Pfam" id="PF09220"/>
    </source>
</evidence>
<organism evidence="2 3">
    <name type="scientific">Chondrus crispus</name>
    <name type="common">Carrageen Irish moss</name>
    <name type="synonym">Polymorpha crispa</name>
    <dbReference type="NCBI Taxonomy" id="2769"/>
    <lineage>
        <taxon>Eukaryota</taxon>
        <taxon>Rhodophyta</taxon>
        <taxon>Florideophyceae</taxon>
        <taxon>Rhodymeniophycidae</taxon>
        <taxon>Gigartinales</taxon>
        <taxon>Gigartinaceae</taxon>
        <taxon>Chondrus</taxon>
    </lineage>
</organism>
<dbReference type="Gene3D" id="3.90.1840.10">
    <property type="entry name" value="Major capsid protein"/>
    <property type="match status" value="1"/>
</dbReference>
<dbReference type="SUPFAM" id="SSF82856">
    <property type="entry name" value="L-A virus major coat protein"/>
    <property type="match status" value="1"/>
</dbReference>
<dbReference type="Pfam" id="PF09220">
    <property type="entry name" value="LA-virus_coat"/>
    <property type="match status" value="1"/>
</dbReference>
<dbReference type="Gramene" id="CDF39728">
    <property type="protein sequence ID" value="CDF39728"/>
    <property type="gene ID" value="CHC_T00006772001"/>
</dbReference>
<name>R7QPM0_CHOCR</name>